<dbReference type="SFLD" id="SFLDS00029">
    <property type="entry name" value="Radical_SAM"/>
    <property type="match status" value="1"/>
</dbReference>
<evidence type="ECO:0000313" key="2">
    <source>
        <dbReference type="EMBL" id="MBC5727892.1"/>
    </source>
</evidence>
<dbReference type="Proteomes" id="UP000636755">
    <property type="component" value="Unassembled WGS sequence"/>
</dbReference>
<accession>A0ABR7HK99</accession>
<dbReference type="SUPFAM" id="SSF102114">
    <property type="entry name" value="Radical SAM enzymes"/>
    <property type="match status" value="1"/>
</dbReference>
<gene>
    <name evidence="2" type="ORF">H8R91_05045</name>
</gene>
<sequence>MERYSIIHEKNSREIVLLRGSGCVYTKCTFCDYYSDSCKNEEENFRLNSKVLENVTGIFQNLEVINSGSVFELDKNTVELIKKVCKQKNIHTIHFESHYLYNNRIADLRKEFSDFTLKMKLGLETFDYDFRENVLKKGIKEKSPEKISENFDEANFLFGIKGQTVESIRNDIELGLKYFERICINIMCENSTSVKPDKELIKAFIKEIYPIYKDNDRADILINNTDFGVGD</sequence>
<proteinExistence type="predicted"/>
<dbReference type="SMART" id="SM00729">
    <property type="entry name" value="Elp3"/>
    <property type="match status" value="1"/>
</dbReference>
<name>A0ABR7HK99_9FIRM</name>
<evidence type="ECO:0000313" key="3">
    <source>
        <dbReference type="Proteomes" id="UP000636755"/>
    </source>
</evidence>
<feature type="domain" description="Elp3/MiaA/NifB-like radical SAM core" evidence="1">
    <location>
        <begin position="13"/>
        <end position="223"/>
    </location>
</feature>
<dbReference type="InterPro" id="IPR007197">
    <property type="entry name" value="rSAM"/>
</dbReference>
<comment type="caution">
    <text evidence="2">The sequence shown here is derived from an EMBL/GenBank/DDBJ whole genome shotgun (WGS) entry which is preliminary data.</text>
</comment>
<keyword evidence="3" id="KW-1185">Reference proteome</keyword>
<dbReference type="InterPro" id="IPR058240">
    <property type="entry name" value="rSAM_sf"/>
</dbReference>
<evidence type="ECO:0000259" key="1">
    <source>
        <dbReference type="SMART" id="SM00729"/>
    </source>
</evidence>
<dbReference type="RefSeq" id="WP_186935135.1">
    <property type="nucleotide sequence ID" value="NZ_JACOPS010000002.1"/>
</dbReference>
<dbReference type="EMBL" id="JACOPS010000002">
    <property type="protein sequence ID" value="MBC5727892.1"/>
    <property type="molecule type" value="Genomic_DNA"/>
</dbReference>
<protein>
    <submittedName>
        <fullName evidence="2">Radical SAM protein</fullName>
    </submittedName>
</protein>
<reference evidence="2 3" key="1">
    <citation type="submission" date="2020-08" db="EMBL/GenBank/DDBJ databases">
        <title>Genome public.</title>
        <authorList>
            <person name="Liu C."/>
            <person name="Sun Q."/>
        </authorList>
    </citation>
    <scope>NUCLEOTIDE SEQUENCE [LARGE SCALE GENOMIC DNA]</scope>
    <source>
        <strain evidence="2 3">NSJ-71</strain>
    </source>
</reference>
<organism evidence="2 3">
    <name type="scientific">Ruminococcus intestinalis</name>
    <dbReference type="NCBI Taxonomy" id="2763066"/>
    <lineage>
        <taxon>Bacteria</taxon>
        <taxon>Bacillati</taxon>
        <taxon>Bacillota</taxon>
        <taxon>Clostridia</taxon>
        <taxon>Eubacteriales</taxon>
        <taxon>Oscillospiraceae</taxon>
        <taxon>Ruminococcus</taxon>
    </lineage>
</organism>
<dbReference type="InterPro" id="IPR006638">
    <property type="entry name" value="Elp3/MiaA/NifB-like_rSAM"/>
</dbReference>